<dbReference type="SUPFAM" id="SSF46689">
    <property type="entry name" value="Homeodomain-like"/>
    <property type="match status" value="1"/>
</dbReference>
<keyword evidence="2 5" id="KW-0238">DNA-binding</keyword>
<dbReference type="SMART" id="SM00342">
    <property type="entry name" value="HTH_ARAC"/>
    <property type="match status" value="1"/>
</dbReference>
<dbReference type="SUPFAM" id="SSF55073">
    <property type="entry name" value="Nucleotide cyclase"/>
    <property type="match status" value="1"/>
</dbReference>
<dbReference type="Pfam" id="PF13377">
    <property type="entry name" value="Peripla_BP_3"/>
    <property type="match status" value="1"/>
</dbReference>
<keyword evidence="1" id="KW-0805">Transcription regulation</keyword>
<evidence type="ECO:0000256" key="3">
    <source>
        <dbReference type="ARBA" id="ARBA00023163"/>
    </source>
</evidence>
<feature type="domain" description="HTH araC/xylS-type" evidence="4">
    <location>
        <begin position="638"/>
        <end position="736"/>
    </location>
</feature>
<dbReference type="InterPro" id="IPR028082">
    <property type="entry name" value="Peripla_BP_I"/>
</dbReference>
<dbReference type="Pfam" id="PF00990">
    <property type="entry name" value="GGDEF"/>
    <property type="match status" value="1"/>
</dbReference>
<dbReference type="RefSeq" id="WP_074714623.1">
    <property type="nucleotide sequence ID" value="NZ_FNWV01000002.1"/>
</dbReference>
<dbReference type="InterPro" id="IPR043128">
    <property type="entry name" value="Rev_trsase/Diguanyl_cyclase"/>
</dbReference>
<dbReference type="OrthoDB" id="249627at2"/>
<dbReference type="AlphaFoldDB" id="A0A1H6III8"/>
<dbReference type="InterPro" id="IPR018062">
    <property type="entry name" value="HTH_AraC-typ_CS"/>
</dbReference>
<dbReference type="InterPro" id="IPR046335">
    <property type="entry name" value="LacI/GalR-like_sensor"/>
</dbReference>
<dbReference type="Gene3D" id="3.40.50.2300">
    <property type="match status" value="2"/>
</dbReference>
<evidence type="ECO:0000256" key="1">
    <source>
        <dbReference type="ARBA" id="ARBA00023015"/>
    </source>
</evidence>
<dbReference type="Proteomes" id="UP000183190">
    <property type="component" value="Unassembled WGS sequence"/>
</dbReference>
<organism evidence="5 6">
    <name type="scientific">Ruminococcus flavefaciens</name>
    <dbReference type="NCBI Taxonomy" id="1265"/>
    <lineage>
        <taxon>Bacteria</taxon>
        <taxon>Bacillati</taxon>
        <taxon>Bacillota</taxon>
        <taxon>Clostridia</taxon>
        <taxon>Eubacteriales</taxon>
        <taxon>Oscillospiraceae</taxon>
        <taxon>Ruminococcus</taxon>
    </lineage>
</organism>
<dbReference type="SMART" id="SM00267">
    <property type="entry name" value="GGDEF"/>
    <property type="match status" value="1"/>
</dbReference>
<evidence type="ECO:0000313" key="5">
    <source>
        <dbReference type="EMBL" id="SEH46731.1"/>
    </source>
</evidence>
<dbReference type="PROSITE" id="PS00041">
    <property type="entry name" value="HTH_ARAC_FAMILY_1"/>
    <property type="match status" value="1"/>
</dbReference>
<accession>A0A1H6III8</accession>
<protein>
    <submittedName>
        <fullName evidence="5">DNA-binding transcriptional regulator, LacI/PurR family</fullName>
    </submittedName>
</protein>
<dbReference type="EMBL" id="FNWV01000002">
    <property type="protein sequence ID" value="SEH46731.1"/>
    <property type="molecule type" value="Genomic_DNA"/>
</dbReference>
<dbReference type="PANTHER" id="PTHR30146">
    <property type="entry name" value="LACI-RELATED TRANSCRIPTIONAL REPRESSOR"/>
    <property type="match status" value="1"/>
</dbReference>
<evidence type="ECO:0000259" key="4">
    <source>
        <dbReference type="PROSITE" id="PS01124"/>
    </source>
</evidence>
<dbReference type="GO" id="GO:0003700">
    <property type="term" value="F:DNA-binding transcription factor activity"/>
    <property type="evidence" value="ECO:0007669"/>
    <property type="project" value="InterPro"/>
</dbReference>
<dbReference type="Pfam" id="PF12833">
    <property type="entry name" value="HTH_18"/>
    <property type="match status" value="1"/>
</dbReference>
<dbReference type="PROSITE" id="PS01124">
    <property type="entry name" value="HTH_ARAC_FAMILY_2"/>
    <property type="match status" value="1"/>
</dbReference>
<reference evidence="5 6" key="1">
    <citation type="submission" date="2016-10" db="EMBL/GenBank/DDBJ databases">
        <authorList>
            <person name="de Groot N.N."/>
        </authorList>
    </citation>
    <scope>NUCLEOTIDE SEQUENCE [LARGE SCALE GENOMIC DNA]</scope>
    <source>
        <strain evidence="5 6">YAD2003</strain>
    </source>
</reference>
<gene>
    <name evidence="5" type="ORF">SAMN02910265_00836</name>
</gene>
<dbReference type="Gene3D" id="3.30.70.270">
    <property type="match status" value="1"/>
</dbReference>
<dbReference type="InterPro" id="IPR009057">
    <property type="entry name" value="Homeodomain-like_sf"/>
</dbReference>
<dbReference type="PANTHER" id="PTHR30146:SF24">
    <property type="entry name" value="XYLOSE OPERON REGULATORY PROTEIN"/>
    <property type="match status" value="1"/>
</dbReference>
<evidence type="ECO:0000256" key="2">
    <source>
        <dbReference type="ARBA" id="ARBA00023125"/>
    </source>
</evidence>
<dbReference type="InterPro" id="IPR020449">
    <property type="entry name" value="Tscrpt_reg_AraC-type_HTH"/>
</dbReference>
<proteinExistence type="predicted"/>
<name>A0A1H6III8_RUMFL</name>
<dbReference type="PRINTS" id="PR00032">
    <property type="entry name" value="HTHARAC"/>
</dbReference>
<dbReference type="Gene3D" id="1.10.10.60">
    <property type="entry name" value="Homeodomain-like"/>
    <property type="match status" value="1"/>
</dbReference>
<keyword evidence="3" id="KW-0804">Transcription</keyword>
<evidence type="ECO:0000313" key="6">
    <source>
        <dbReference type="Proteomes" id="UP000183190"/>
    </source>
</evidence>
<sequence length="746" mass="85303">MSKRILIGVIIADCHIAFQSEILRGIITQAFKSNCDVAVISPLHNFSLSSVHKDAEKNIFDLILSENIDGIIYDRNSLQNEDICRQIDELCKRTEKPVMLLDYNGHKNFETTSVDDRDAFETITDHLINVHGYRKIYCLTGPRNTFSGEERLAGYRTSMKRHGIHIEKDWYEYGDFWTEAPKKYAKRILSGELERPEAIVCGNDVMAITLSKLFIDAGIRVPEDIAITGYDASIEGYQASPSITSYSRPNFQLGAEAIRRLYRIITGKICGKVPNENGELRLGESCGCAENPSLRHSILRNISINARFESELLYGDMLFDITNADNIATFADRLDNYTYFLHKMRRVRICLTKSYVDATVDKNAEELGFNIGDNMKVVLAKSAIWREAETNLVFSSSEILPDYNEDRSYPSAFFISPLHYNNNFFGYCAVSFGKEPRSFSSLYIKWINYVNVALEQVRIKAIMNRTILNTSKALLYDHLTGLLNRSGIEQEFAKKFSHENRSSSVECIIFELHGLKKAYYQSGEEKSNSIMAAFAKKLRSCIHNKEICGAWASQTLCVISPDSARAEPIYNELCSKIKETQFSSGEENCNIDFSVGVCSFELTEASDLSDAMYKATMNRVFSYTISEPTSNPQFEKLCLLRNRIMKNPELPWNISEIAESLYLSKSYLQKIYKSYFGKSIIEEMIQFRIDNAKTLLTQTDMTVTEISRECGYSSYNYFVRQFRMCEGYSPSEYREKQKRKAEENES</sequence>
<dbReference type="SUPFAM" id="SSF53822">
    <property type="entry name" value="Periplasmic binding protein-like I"/>
    <property type="match status" value="1"/>
</dbReference>
<dbReference type="CDD" id="cd06267">
    <property type="entry name" value="PBP1_LacI_sugar_binding-like"/>
    <property type="match status" value="1"/>
</dbReference>
<dbReference type="InterPro" id="IPR029787">
    <property type="entry name" value="Nucleotide_cyclase"/>
</dbReference>
<dbReference type="InterPro" id="IPR000160">
    <property type="entry name" value="GGDEF_dom"/>
</dbReference>
<dbReference type="InterPro" id="IPR018060">
    <property type="entry name" value="HTH_AraC"/>
</dbReference>
<dbReference type="GO" id="GO:0000976">
    <property type="term" value="F:transcription cis-regulatory region binding"/>
    <property type="evidence" value="ECO:0007669"/>
    <property type="project" value="TreeGrafter"/>
</dbReference>